<evidence type="ECO:0000256" key="2">
    <source>
        <dbReference type="SAM" id="SignalP"/>
    </source>
</evidence>
<accession>A0ABS7QMG1</accession>
<dbReference type="Proteomes" id="UP001198565">
    <property type="component" value="Unassembled WGS sequence"/>
</dbReference>
<evidence type="ECO:0000313" key="4">
    <source>
        <dbReference type="EMBL" id="MBY8884376.1"/>
    </source>
</evidence>
<protein>
    <submittedName>
        <fullName evidence="4">Glycoside hydrolase family 16 protein</fullName>
    </submittedName>
</protein>
<feature type="compositionally biased region" description="Low complexity" evidence="1">
    <location>
        <begin position="37"/>
        <end position="48"/>
    </location>
</feature>
<dbReference type="PROSITE" id="PS51257">
    <property type="entry name" value="PROKAR_LIPOPROTEIN"/>
    <property type="match status" value="1"/>
</dbReference>
<keyword evidence="2" id="KW-0732">Signal</keyword>
<dbReference type="SUPFAM" id="SSF49899">
    <property type="entry name" value="Concanavalin A-like lectins/glucanases"/>
    <property type="match status" value="1"/>
</dbReference>
<dbReference type="EMBL" id="JAINVZ010000003">
    <property type="protein sequence ID" value="MBY8884376.1"/>
    <property type="molecule type" value="Genomic_DNA"/>
</dbReference>
<feature type="chain" id="PRO_5046622877" evidence="2">
    <location>
        <begin position="26"/>
        <end position="299"/>
    </location>
</feature>
<reference evidence="4 5" key="1">
    <citation type="submission" date="2021-08" db="EMBL/GenBank/DDBJ databases">
        <title>Streptomyces sp. PTM05 isolated from lichen.</title>
        <authorList>
            <person name="Somphong A."/>
            <person name="Phongsopitanun W."/>
            <person name="Tanasupawat S."/>
        </authorList>
    </citation>
    <scope>NUCLEOTIDE SEQUENCE [LARGE SCALE GENOMIC DNA]</scope>
    <source>
        <strain evidence="4 5">Ptm05</strain>
    </source>
</reference>
<dbReference type="Pfam" id="PF00722">
    <property type="entry name" value="Glyco_hydro_16"/>
    <property type="match status" value="1"/>
</dbReference>
<dbReference type="RefSeq" id="WP_222974711.1">
    <property type="nucleotide sequence ID" value="NZ_JAINVZ010000003.1"/>
</dbReference>
<dbReference type="PROSITE" id="PS51762">
    <property type="entry name" value="GH16_2"/>
    <property type="match status" value="1"/>
</dbReference>
<gene>
    <name evidence="4" type="ORF">K7472_05900</name>
</gene>
<dbReference type="InterPro" id="IPR000757">
    <property type="entry name" value="Beta-glucanase-like"/>
</dbReference>
<feature type="region of interest" description="Disordered" evidence="1">
    <location>
        <begin position="26"/>
        <end position="48"/>
    </location>
</feature>
<dbReference type="GO" id="GO:0016787">
    <property type="term" value="F:hydrolase activity"/>
    <property type="evidence" value="ECO:0007669"/>
    <property type="project" value="UniProtKB-KW"/>
</dbReference>
<evidence type="ECO:0000259" key="3">
    <source>
        <dbReference type="PROSITE" id="PS51762"/>
    </source>
</evidence>
<keyword evidence="5" id="KW-1185">Reference proteome</keyword>
<comment type="caution">
    <text evidence="4">The sequence shown here is derived from an EMBL/GenBank/DDBJ whole genome shotgun (WGS) entry which is preliminary data.</text>
</comment>
<evidence type="ECO:0000313" key="5">
    <source>
        <dbReference type="Proteomes" id="UP001198565"/>
    </source>
</evidence>
<evidence type="ECO:0000256" key="1">
    <source>
        <dbReference type="SAM" id="MobiDB-lite"/>
    </source>
</evidence>
<name>A0ABS7QMG1_9ACTN</name>
<feature type="signal peptide" evidence="2">
    <location>
        <begin position="1"/>
        <end position="25"/>
    </location>
</feature>
<sequence length="299" mass="32406">MRRLIVVLLSTAGLLLGGCAPVRTAAQSPPAPTARVSESGEAAPSSGSSHFHLLFEDDFNTPVPKGDFADCAHDVDTPQAYCADLPASVRADWWAYPSGWPDTASEDGYRVHGSYDPASDLWISPVDGDGQLHIRLWRSAAGGPVHSAAVVPKKLMDRTYGKFEERFRVSRAAPGFKGAHMLWPQDDNACPNCEDDFAEGDWDGRIWGYAHHQGMAGGAQDQYTTGATWTSWHTTDIVWTPGSVEFLLDGKVVGRSTRGVPDQPMSWIIQNESALNGPSAAPGSWAQLDITYVKGWSYS</sequence>
<dbReference type="Gene3D" id="2.60.120.200">
    <property type="match status" value="1"/>
</dbReference>
<dbReference type="CDD" id="cd00413">
    <property type="entry name" value="Glyco_hydrolase_16"/>
    <property type="match status" value="1"/>
</dbReference>
<feature type="domain" description="GH16" evidence="3">
    <location>
        <begin position="91"/>
        <end position="299"/>
    </location>
</feature>
<organism evidence="4 5">
    <name type="scientific">Streptantibioticus parmotrematis</name>
    <dbReference type="NCBI Taxonomy" id="2873249"/>
    <lineage>
        <taxon>Bacteria</taxon>
        <taxon>Bacillati</taxon>
        <taxon>Actinomycetota</taxon>
        <taxon>Actinomycetes</taxon>
        <taxon>Kitasatosporales</taxon>
        <taxon>Streptomycetaceae</taxon>
        <taxon>Streptantibioticus</taxon>
    </lineage>
</organism>
<keyword evidence="4" id="KW-0378">Hydrolase</keyword>
<dbReference type="InterPro" id="IPR013320">
    <property type="entry name" value="ConA-like_dom_sf"/>
</dbReference>
<proteinExistence type="predicted"/>